<comment type="caution">
    <text evidence="1">The sequence shown here is derived from an EMBL/GenBank/DDBJ whole genome shotgun (WGS) entry which is preliminary data.</text>
</comment>
<dbReference type="AlphaFoldDB" id="A0A392QUD6"/>
<protein>
    <submittedName>
        <fullName evidence="1">Uncharacterized protein</fullName>
    </submittedName>
</protein>
<feature type="non-terminal residue" evidence="1">
    <location>
        <position position="1"/>
    </location>
</feature>
<proteinExistence type="predicted"/>
<organism evidence="1 2">
    <name type="scientific">Trifolium medium</name>
    <dbReference type="NCBI Taxonomy" id="97028"/>
    <lineage>
        <taxon>Eukaryota</taxon>
        <taxon>Viridiplantae</taxon>
        <taxon>Streptophyta</taxon>
        <taxon>Embryophyta</taxon>
        <taxon>Tracheophyta</taxon>
        <taxon>Spermatophyta</taxon>
        <taxon>Magnoliopsida</taxon>
        <taxon>eudicotyledons</taxon>
        <taxon>Gunneridae</taxon>
        <taxon>Pentapetalae</taxon>
        <taxon>rosids</taxon>
        <taxon>fabids</taxon>
        <taxon>Fabales</taxon>
        <taxon>Fabaceae</taxon>
        <taxon>Papilionoideae</taxon>
        <taxon>50 kb inversion clade</taxon>
        <taxon>NPAAA clade</taxon>
        <taxon>Hologalegina</taxon>
        <taxon>IRL clade</taxon>
        <taxon>Trifolieae</taxon>
        <taxon>Trifolium</taxon>
    </lineage>
</organism>
<accession>A0A392QUD6</accession>
<evidence type="ECO:0000313" key="2">
    <source>
        <dbReference type="Proteomes" id="UP000265520"/>
    </source>
</evidence>
<dbReference type="EMBL" id="LXQA010162243">
    <property type="protein sequence ID" value="MCI27908.1"/>
    <property type="molecule type" value="Genomic_DNA"/>
</dbReference>
<evidence type="ECO:0000313" key="1">
    <source>
        <dbReference type="EMBL" id="MCI27908.1"/>
    </source>
</evidence>
<name>A0A392QUD6_9FABA</name>
<dbReference type="Proteomes" id="UP000265520">
    <property type="component" value="Unassembled WGS sequence"/>
</dbReference>
<reference evidence="1 2" key="1">
    <citation type="journal article" date="2018" name="Front. Plant Sci.">
        <title>Red Clover (Trifolium pratense) and Zigzag Clover (T. medium) - A Picture of Genomic Similarities and Differences.</title>
        <authorList>
            <person name="Dluhosova J."/>
            <person name="Istvanek J."/>
            <person name="Nedelnik J."/>
            <person name="Repkova J."/>
        </authorList>
    </citation>
    <scope>NUCLEOTIDE SEQUENCE [LARGE SCALE GENOMIC DNA]</scope>
    <source>
        <strain evidence="2">cv. 10/8</strain>
        <tissue evidence="1">Leaf</tissue>
    </source>
</reference>
<keyword evidence="2" id="KW-1185">Reference proteome</keyword>
<sequence length="21" mass="2140">KGSGGEIFAIVDATNGAVWFT</sequence>